<evidence type="ECO:0000256" key="4">
    <source>
        <dbReference type="ARBA" id="ARBA00022833"/>
    </source>
</evidence>
<organism evidence="7 8">
    <name type="scientific">Acidiferrobacter thiooxydans</name>
    <dbReference type="NCBI Taxonomy" id="163359"/>
    <lineage>
        <taxon>Bacteria</taxon>
        <taxon>Pseudomonadati</taxon>
        <taxon>Pseudomonadota</taxon>
        <taxon>Gammaproteobacteria</taxon>
        <taxon>Acidiferrobacterales</taxon>
        <taxon>Acidiferrobacteraceae</taxon>
        <taxon>Acidiferrobacter</taxon>
    </lineage>
</organism>
<feature type="binding site" evidence="6">
    <location>
        <position position="740"/>
    </location>
    <ligand>
        <name>Zn(2+)</name>
        <dbReference type="ChEBI" id="CHEBI:29105"/>
    </ligand>
</feature>
<keyword evidence="4 6" id="KW-0862">Zinc</keyword>
<keyword evidence="5 6" id="KW-0472">Membrane</keyword>
<proteinExistence type="inferred from homology"/>
<feature type="binding site" evidence="6">
    <location>
        <position position="725"/>
    </location>
    <ligand>
        <name>Zn(2+)</name>
        <dbReference type="ChEBI" id="CHEBI:29105"/>
    </ligand>
</feature>
<comment type="subunit">
    <text evidence="6">Forms a complex with DabB.</text>
</comment>
<dbReference type="Pfam" id="PF10070">
    <property type="entry name" value="DabA"/>
    <property type="match status" value="1"/>
</dbReference>
<dbReference type="GO" id="GO:0008270">
    <property type="term" value="F:zinc ion binding"/>
    <property type="evidence" value="ECO:0007669"/>
    <property type="project" value="UniProtKB-UniRule"/>
</dbReference>
<name>A0A368HBX8_9GAMM</name>
<evidence type="ECO:0000256" key="3">
    <source>
        <dbReference type="ARBA" id="ARBA00022723"/>
    </source>
</evidence>
<evidence type="ECO:0000313" key="8">
    <source>
        <dbReference type="Proteomes" id="UP000253250"/>
    </source>
</evidence>
<keyword evidence="3 6" id="KW-0479">Metal-binding</keyword>
<reference evidence="7 8" key="1">
    <citation type="submission" date="2018-02" db="EMBL/GenBank/DDBJ databases">
        <title>Insights into the biology of acidophilic members of the Acidiferrobacteraceae family derived from comparative genomic analyses.</title>
        <authorList>
            <person name="Issotta F."/>
            <person name="Thyssen C."/>
            <person name="Mena C."/>
            <person name="Moya A."/>
            <person name="Bellenberg S."/>
            <person name="Sproer C."/>
            <person name="Covarrubias P.C."/>
            <person name="Sand W."/>
            <person name="Quatrini R."/>
            <person name="Vera M."/>
        </authorList>
    </citation>
    <scope>NUCLEOTIDE SEQUENCE [LARGE SCALE GENOMIC DNA]</scope>
    <source>
        <strain evidence="8">m-1</strain>
    </source>
</reference>
<evidence type="ECO:0000256" key="2">
    <source>
        <dbReference type="ARBA" id="ARBA00022475"/>
    </source>
</evidence>
<keyword evidence="8" id="KW-1185">Reference proteome</keyword>
<dbReference type="EMBL" id="PSYR01000002">
    <property type="protein sequence ID" value="RCN55944.1"/>
    <property type="molecule type" value="Genomic_DNA"/>
</dbReference>
<dbReference type="OrthoDB" id="9805101at2"/>
<gene>
    <name evidence="6" type="primary">dabA</name>
    <name evidence="7" type="ORF">C4900_08585</name>
</gene>
<dbReference type="GO" id="GO:0005886">
    <property type="term" value="C:plasma membrane"/>
    <property type="evidence" value="ECO:0007669"/>
    <property type="project" value="UniProtKB-SubCell"/>
</dbReference>
<dbReference type="InterPro" id="IPR018752">
    <property type="entry name" value="DabA"/>
</dbReference>
<sequence>MALTLGDRLRVRSMVYVASEPIPRFWPMRTFIHHNPLYGLEGRPFAVAVAEGCRLFHARGYLDRARYQDYRREGKIDDALLRRRIGDFLAARTDLPPGLDLEAWLWQLMTSCRRPQVVDRGDWLDGAGIAAALQGRPVPPPGDDLDIMLRDRLRHRYDPTSPVYRHVDALFGTTIAATLDDLLTKSCLDFFDEGQSAWQAPGREAGFFQAWKDLARRNARFLLRGLHLRQILAEEETAEGIVAYVLQRLQVPETAWQGYITHELTRMHGWAGFIRYRMGAKHYYWAQRYPADLVDFLAVRMVLGMALLQEGSRRHGTPASAPEIAALLDEAPREAYLRHELYGGTILPAWAHEVDDALARRRRAELARIALAYGAAKVDWENRRAAQALRELAGRVGDVAEAGLMGLTPTHLDALLSVLRDWEDGEGYVWLQAMESHYIDELADRIRPPADEGPSVRRPFAQALFCIDVRSEPMRRHLEALGDYQTFGIAGFFGVPLGYLEFGKGTEAHLCPAVQTPKNLVLEIPAGLELEEEPLYDALQHVLHELKASVLSPFVAVEAVGLLFSLGLVGRTLAPLGYHRWRTHLHAGRPITRLLLDKLSTEQADSILRAVQRAMIVRALARELRIPRDQVTDDDVRNLREVALGNEAGPSRVAQRLDMSEAAERDFLDKLRSVYRIDRAVTSLQMGRLGRIGFSVEEQVRYVMQALLSIGLDHNFSRFVLLVAHMSHSENNPYESALDCGACGGGKGLPNARALATMANKPEVRRRLRERGIVIPEDTWFVPAIHNTTTDVIELHDLDMLPARHLLYLERLRSGLSAAGRCCAAERMPLLDMPARLAAEPFAAAALAQRQAHDWSQVRPEWGLARNVYAIVGRRALTEGVDLQGRAFLQSYDYRLDPKGRLLENILTGPLVVGEWINLEHYFSVVDTESFGSGSKVYHNVAGRFAVMTGNQSDLRTGLPSQTVLKDGRPYHEPVRLIALVEAPLEFAQRTVGRIAKVQALIGGGWVRLVVLDPEDDYRMHVLEDGAFSVHPRSGRGYHAAARNPVSETSPCNR</sequence>
<dbReference type="RefSeq" id="WP_083996083.1">
    <property type="nucleotide sequence ID" value="NZ_CP080624.1"/>
</dbReference>
<feature type="binding site" evidence="6">
    <location>
        <position position="468"/>
    </location>
    <ligand>
        <name>Zn(2+)</name>
        <dbReference type="ChEBI" id="CHEBI:29105"/>
    </ligand>
</feature>
<keyword evidence="2 6" id="KW-1003">Cell membrane</keyword>
<comment type="caution">
    <text evidence="7">The sequence shown here is derived from an EMBL/GenBank/DDBJ whole genome shotgun (WGS) entry which is preliminary data.</text>
</comment>
<comment type="function">
    <text evidence="6">Part of an energy-coupled inorganic carbon pump.</text>
</comment>
<evidence type="ECO:0000256" key="6">
    <source>
        <dbReference type="HAMAP-Rule" id="MF_01871"/>
    </source>
</evidence>
<feature type="binding site" evidence="6">
    <location>
        <position position="466"/>
    </location>
    <ligand>
        <name>Zn(2+)</name>
        <dbReference type="ChEBI" id="CHEBI:29105"/>
    </ligand>
</feature>
<comment type="subcellular location">
    <subcellularLocation>
        <location evidence="6">Cell membrane</location>
        <topology evidence="6">Peripheral membrane protein</topology>
    </subcellularLocation>
</comment>
<dbReference type="PANTHER" id="PTHR38344">
    <property type="entry name" value="UPF0753 PROTEIN AQ_863"/>
    <property type="match status" value="1"/>
</dbReference>
<keyword evidence="1 6" id="KW-0813">Transport</keyword>
<dbReference type="AlphaFoldDB" id="A0A368HBX8"/>
<dbReference type="Proteomes" id="UP000253250">
    <property type="component" value="Unassembled WGS sequence"/>
</dbReference>
<comment type="cofactor">
    <cofactor evidence="6">
        <name>Zn(2+)</name>
        <dbReference type="ChEBI" id="CHEBI:29105"/>
    </cofactor>
</comment>
<evidence type="ECO:0000256" key="5">
    <source>
        <dbReference type="ARBA" id="ARBA00023136"/>
    </source>
</evidence>
<protein>
    <recommendedName>
        <fullName evidence="6">Probable inorganic carbon transporter subunit DabA</fullName>
    </recommendedName>
</protein>
<comment type="similarity">
    <text evidence="6">Belongs to the inorganic carbon transporter (TC 9.A.2) DabA family.</text>
</comment>
<dbReference type="PANTHER" id="PTHR38344:SF1">
    <property type="entry name" value="INORGANIC CARBON TRANSPORTER SUBUNIT DABA-RELATED"/>
    <property type="match status" value="1"/>
</dbReference>
<dbReference type="HAMAP" id="MF_01871">
    <property type="entry name" value="DabA"/>
    <property type="match status" value="1"/>
</dbReference>
<accession>A0A368HBX8</accession>
<evidence type="ECO:0000256" key="1">
    <source>
        <dbReference type="ARBA" id="ARBA00022448"/>
    </source>
</evidence>
<evidence type="ECO:0000313" key="7">
    <source>
        <dbReference type="EMBL" id="RCN55944.1"/>
    </source>
</evidence>